<feature type="compositionally biased region" description="Low complexity" evidence="1">
    <location>
        <begin position="191"/>
        <end position="205"/>
    </location>
</feature>
<feature type="compositionally biased region" description="Polar residues" evidence="1">
    <location>
        <begin position="162"/>
        <end position="178"/>
    </location>
</feature>
<feature type="compositionally biased region" description="Low complexity" evidence="1">
    <location>
        <begin position="95"/>
        <end position="113"/>
    </location>
</feature>
<comment type="caution">
    <text evidence="2">The sequence shown here is derived from an EMBL/GenBank/DDBJ whole genome shotgun (WGS) entry which is preliminary data.</text>
</comment>
<organism evidence="2 3">
    <name type="scientific">Panicum virgatum</name>
    <name type="common">Blackwell switchgrass</name>
    <dbReference type="NCBI Taxonomy" id="38727"/>
    <lineage>
        <taxon>Eukaryota</taxon>
        <taxon>Viridiplantae</taxon>
        <taxon>Streptophyta</taxon>
        <taxon>Embryophyta</taxon>
        <taxon>Tracheophyta</taxon>
        <taxon>Spermatophyta</taxon>
        <taxon>Magnoliopsida</taxon>
        <taxon>Liliopsida</taxon>
        <taxon>Poales</taxon>
        <taxon>Poaceae</taxon>
        <taxon>PACMAD clade</taxon>
        <taxon>Panicoideae</taxon>
        <taxon>Panicodae</taxon>
        <taxon>Paniceae</taxon>
        <taxon>Panicinae</taxon>
        <taxon>Panicum</taxon>
        <taxon>Panicum sect. Hiantes</taxon>
    </lineage>
</organism>
<name>A0A8T0VY74_PANVG</name>
<feature type="compositionally biased region" description="Basic and acidic residues" evidence="1">
    <location>
        <begin position="37"/>
        <end position="60"/>
    </location>
</feature>
<evidence type="ECO:0000256" key="1">
    <source>
        <dbReference type="SAM" id="MobiDB-lite"/>
    </source>
</evidence>
<dbReference type="Proteomes" id="UP000823388">
    <property type="component" value="Chromosome 2K"/>
</dbReference>
<protein>
    <submittedName>
        <fullName evidence="2">Uncharacterized protein</fullName>
    </submittedName>
</protein>
<sequence length="227" mass="25036">MKLLPVGRNDGASTMSVPMAPYKNILGTLKLTRNKHKISERERGREGGRERERERERERNNSAVTASFGRNSKSKSNETSARRLKSQTKRTREASNTSSNHSPKKSSPGGSKTLARPLADNINLSGIPREWNREFPGGTRPATTARPTQTRRNPAEPVPQSRRGTSRSGNAAANPTRNKNLKIQKGGRGRWGAAAERGSQAGRQQRAGRKGGTWHRGRSIRGARVWA</sequence>
<keyword evidence="3" id="KW-1185">Reference proteome</keyword>
<feature type="compositionally biased region" description="Low complexity" evidence="1">
    <location>
        <begin position="139"/>
        <end position="152"/>
    </location>
</feature>
<feature type="region of interest" description="Disordered" evidence="1">
    <location>
        <begin position="1"/>
        <end position="227"/>
    </location>
</feature>
<proteinExistence type="predicted"/>
<evidence type="ECO:0000313" key="2">
    <source>
        <dbReference type="EMBL" id="KAG2639925.1"/>
    </source>
</evidence>
<gene>
    <name evidence="2" type="ORF">PVAP13_2KG050748</name>
</gene>
<dbReference type="EMBL" id="CM029039">
    <property type="protein sequence ID" value="KAG2639925.1"/>
    <property type="molecule type" value="Genomic_DNA"/>
</dbReference>
<feature type="compositionally biased region" description="Basic residues" evidence="1">
    <location>
        <begin position="179"/>
        <end position="188"/>
    </location>
</feature>
<accession>A0A8T0VY74</accession>
<feature type="compositionally biased region" description="Basic residues" evidence="1">
    <location>
        <begin position="206"/>
        <end position="221"/>
    </location>
</feature>
<evidence type="ECO:0000313" key="3">
    <source>
        <dbReference type="Proteomes" id="UP000823388"/>
    </source>
</evidence>
<dbReference type="AlphaFoldDB" id="A0A8T0VY74"/>
<reference evidence="2" key="1">
    <citation type="submission" date="2020-05" db="EMBL/GenBank/DDBJ databases">
        <title>WGS assembly of Panicum virgatum.</title>
        <authorList>
            <person name="Lovell J.T."/>
            <person name="Jenkins J."/>
            <person name="Shu S."/>
            <person name="Juenger T.E."/>
            <person name="Schmutz J."/>
        </authorList>
    </citation>
    <scope>NUCLEOTIDE SEQUENCE</scope>
    <source>
        <strain evidence="2">AP13</strain>
    </source>
</reference>
<feature type="compositionally biased region" description="Polar residues" evidence="1">
    <location>
        <begin position="61"/>
        <end position="71"/>
    </location>
</feature>